<evidence type="ECO:0000313" key="5">
    <source>
        <dbReference type="Proteomes" id="UP001379533"/>
    </source>
</evidence>
<sequence length="292" mass="31512">MYATISLFTSFTLLVTAIPCAAQESKVACRDAYEESQVARKNGELLSARAKLRICAGETCPGIVRTDCIEWLGQVDHAIPSILVEAKSDEGDVFDVAVALDGRPIASSLDGRPIELDPGLHTVRFSREGKPSIEQKILVREGEKSRTLVANWRPPPIAPTEPHSPVQGDWVRPIPAPVFVLGGLGLAGIGGFATFAVLAGRKKQELADTCAPFCSADRMQAVRTDYLLADISLGIGIGALVGATLWFAVRPEVPRDEKEEGRDERRRQHPKAGHVRMRVGLGLGRLDVAGSF</sequence>
<evidence type="ECO:0000256" key="3">
    <source>
        <dbReference type="SAM" id="SignalP"/>
    </source>
</evidence>
<feature type="transmembrane region" description="Helical" evidence="2">
    <location>
        <begin position="178"/>
        <end position="199"/>
    </location>
</feature>
<feature type="compositionally biased region" description="Basic and acidic residues" evidence="1">
    <location>
        <begin position="254"/>
        <end position="266"/>
    </location>
</feature>
<keyword evidence="2" id="KW-0472">Membrane</keyword>
<evidence type="ECO:0000313" key="4">
    <source>
        <dbReference type="EMBL" id="WXA96244.1"/>
    </source>
</evidence>
<proteinExistence type="predicted"/>
<keyword evidence="2" id="KW-1133">Transmembrane helix</keyword>
<protein>
    <submittedName>
        <fullName evidence="4">Uncharacterized protein</fullName>
    </submittedName>
</protein>
<name>A0ABZ2KDV7_9BACT</name>
<dbReference type="EMBL" id="CP089982">
    <property type="protein sequence ID" value="WXA96244.1"/>
    <property type="molecule type" value="Genomic_DNA"/>
</dbReference>
<feature type="region of interest" description="Disordered" evidence="1">
    <location>
        <begin position="254"/>
        <end position="273"/>
    </location>
</feature>
<feature type="signal peptide" evidence="3">
    <location>
        <begin position="1"/>
        <end position="21"/>
    </location>
</feature>
<keyword evidence="3" id="KW-0732">Signal</keyword>
<evidence type="ECO:0000256" key="2">
    <source>
        <dbReference type="SAM" id="Phobius"/>
    </source>
</evidence>
<dbReference type="RefSeq" id="WP_394846860.1">
    <property type="nucleotide sequence ID" value="NZ_CP089982.1"/>
</dbReference>
<keyword evidence="5" id="KW-1185">Reference proteome</keyword>
<evidence type="ECO:0000256" key="1">
    <source>
        <dbReference type="SAM" id="MobiDB-lite"/>
    </source>
</evidence>
<reference evidence="4 5" key="1">
    <citation type="submission" date="2021-12" db="EMBL/GenBank/DDBJ databases">
        <title>Discovery of the Pendulisporaceae a myxobacterial family with distinct sporulation behavior and unique specialized metabolism.</title>
        <authorList>
            <person name="Garcia R."/>
            <person name="Popoff A."/>
            <person name="Bader C.D."/>
            <person name="Loehr J."/>
            <person name="Walesch S."/>
            <person name="Walt C."/>
            <person name="Boldt J."/>
            <person name="Bunk B."/>
            <person name="Haeckl F.J.F.P.J."/>
            <person name="Gunesch A.P."/>
            <person name="Birkelbach J."/>
            <person name="Nuebel U."/>
            <person name="Pietschmann T."/>
            <person name="Bach T."/>
            <person name="Mueller R."/>
        </authorList>
    </citation>
    <scope>NUCLEOTIDE SEQUENCE [LARGE SCALE GENOMIC DNA]</scope>
    <source>
        <strain evidence="4 5">MSr12523</strain>
    </source>
</reference>
<feature type="transmembrane region" description="Helical" evidence="2">
    <location>
        <begin position="227"/>
        <end position="249"/>
    </location>
</feature>
<keyword evidence="2" id="KW-0812">Transmembrane</keyword>
<feature type="chain" id="PRO_5045860347" evidence="3">
    <location>
        <begin position="22"/>
        <end position="292"/>
    </location>
</feature>
<gene>
    <name evidence="4" type="ORF">LZC95_05265</name>
</gene>
<accession>A0ABZ2KDV7</accession>
<dbReference type="Proteomes" id="UP001379533">
    <property type="component" value="Chromosome"/>
</dbReference>
<organism evidence="4 5">
    <name type="scientific">Pendulispora brunnea</name>
    <dbReference type="NCBI Taxonomy" id="2905690"/>
    <lineage>
        <taxon>Bacteria</taxon>
        <taxon>Pseudomonadati</taxon>
        <taxon>Myxococcota</taxon>
        <taxon>Myxococcia</taxon>
        <taxon>Myxococcales</taxon>
        <taxon>Sorangiineae</taxon>
        <taxon>Pendulisporaceae</taxon>
        <taxon>Pendulispora</taxon>
    </lineage>
</organism>